<dbReference type="PANTHER" id="PTHR43877">
    <property type="entry name" value="AMINOALKYLPHOSPHONATE N-ACETYLTRANSFERASE-RELATED-RELATED"/>
    <property type="match status" value="1"/>
</dbReference>
<evidence type="ECO:0000313" key="5">
    <source>
        <dbReference type="Proteomes" id="UP001431963"/>
    </source>
</evidence>
<evidence type="ECO:0000313" key="4">
    <source>
        <dbReference type="EMBL" id="MEH7830121.1"/>
    </source>
</evidence>
<dbReference type="SUPFAM" id="SSF55729">
    <property type="entry name" value="Acyl-CoA N-acyltransferases (Nat)"/>
    <property type="match status" value="1"/>
</dbReference>
<dbReference type="EMBL" id="JBALHR010000017">
    <property type="protein sequence ID" value="MEH7830121.1"/>
    <property type="molecule type" value="Genomic_DNA"/>
</dbReference>
<evidence type="ECO:0000256" key="1">
    <source>
        <dbReference type="ARBA" id="ARBA00022679"/>
    </source>
</evidence>
<dbReference type="PROSITE" id="PS51186">
    <property type="entry name" value="GNAT"/>
    <property type="match status" value="1"/>
</dbReference>
<protein>
    <submittedName>
        <fullName evidence="4">GNAT family N-acetyltransferase</fullName>
    </submittedName>
</protein>
<gene>
    <name evidence="4" type="ORF">V6590_18375</name>
</gene>
<evidence type="ECO:0000259" key="3">
    <source>
        <dbReference type="PROSITE" id="PS51186"/>
    </source>
</evidence>
<keyword evidence="1" id="KW-0808">Transferase</keyword>
<keyword evidence="5" id="KW-1185">Reference proteome</keyword>
<proteinExistence type="predicted"/>
<dbReference type="InterPro" id="IPR050832">
    <property type="entry name" value="Bact_Acetyltransf"/>
</dbReference>
<organism evidence="4 5">
    <name type="scientific">Gemmobacter denitrificans</name>
    <dbReference type="NCBI Taxonomy" id="3123040"/>
    <lineage>
        <taxon>Bacteria</taxon>
        <taxon>Pseudomonadati</taxon>
        <taxon>Pseudomonadota</taxon>
        <taxon>Alphaproteobacteria</taxon>
        <taxon>Rhodobacterales</taxon>
        <taxon>Paracoccaceae</taxon>
        <taxon>Gemmobacter</taxon>
    </lineage>
</organism>
<dbReference type="InterPro" id="IPR000182">
    <property type="entry name" value="GNAT_dom"/>
</dbReference>
<dbReference type="InterPro" id="IPR016181">
    <property type="entry name" value="Acyl_CoA_acyltransferase"/>
</dbReference>
<accession>A0ABU8BZJ8</accession>
<evidence type="ECO:0000256" key="2">
    <source>
        <dbReference type="ARBA" id="ARBA00023315"/>
    </source>
</evidence>
<comment type="caution">
    <text evidence="4">The sequence shown here is derived from an EMBL/GenBank/DDBJ whole genome shotgun (WGS) entry which is preliminary data.</text>
</comment>
<name>A0ABU8BZJ8_9RHOB</name>
<dbReference type="Pfam" id="PF00583">
    <property type="entry name" value="Acetyltransf_1"/>
    <property type="match status" value="1"/>
</dbReference>
<dbReference type="Gene3D" id="3.40.630.30">
    <property type="match status" value="1"/>
</dbReference>
<keyword evidence="2" id="KW-0012">Acyltransferase</keyword>
<dbReference type="Proteomes" id="UP001431963">
    <property type="component" value="Unassembled WGS sequence"/>
</dbReference>
<sequence>MTVSLHRGLPGHHRAAAAALYWQAFGGKLGRVLGPDARAEAYLARVIDPHHAIHAEENGKLVGLAGFKSPSGALADGSLRDLAACYGWIGAGWRMALMMALMREVDNHHFLIDGICVAPDCRGRGIGAALVTALCSEAQSRGYEMVRLEVIDTNLRARALYERLGFQVLRREKLGFLQHAFGFSEAIAMVRAINKGDR</sequence>
<feature type="domain" description="N-acetyltransferase" evidence="3">
    <location>
        <begin position="4"/>
        <end position="194"/>
    </location>
</feature>
<reference evidence="4" key="1">
    <citation type="submission" date="2024-02" db="EMBL/GenBank/DDBJ databases">
        <title>Genome sequences of strain Gemmobacter sp. JM10B15.</title>
        <authorList>
            <person name="Zhang M."/>
        </authorList>
    </citation>
    <scope>NUCLEOTIDE SEQUENCE</scope>
    <source>
        <strain evidence="4">JM10B15</strain>
    </source>
</reference>
<dbReference type="CDD" id="cd04301">
    <property type="entry name" value="NAT_SF"/>
    <property type="match status" value="1"/>
</dbReference>
<dbReference type="RefSeq" id="WP_335425153.1">
    <property type="nucleotide sequence ID" value="NZ_JBALHR010000017.1"/>
</dbReference>